<dbReference type="NCBIfam" id="NF003742">
    <property type="entry name" value="PRK05339.1"/>
    <property type="match status" value="1"/>
</dbReference>
<keyword evidence="1 5" id="KW-0723">Serine/threonine-protein kinase</keyword>
<dbReference type="Pfam" id="PF03618">
    <property type="entry name" value="Kinase-PPPase"/>
    <property type="match status" value="1"/>
</dbReference>
<keyword evidence="4 5" id="KW-0418">Kinase</keyword>
<keyword evidence="2 5" id="KW-0808">Transferase</keyword>
<proteinExistence type="inferred from homology"/>
<accession>A0ABW5BYM7</accession>
<name>A0ABW5BYM7_9BACI</name>
<dbReference type="Proteomes" id="UP001597318">
    <property type="component" value="Unassembled WGS sequence"/>
</dbReference>
<dbReference type="InterPro" id="IPR005177">
    <property type="entry name" value="Kinase-pyrophosphorylase"/>
</dbReference>
<evidence type="ECO:0000256" key="5">
    <source>
        <dbReference type="HAMAP-Rule" id="MF_00921"/>
    </source>
</evidence>
<reference evidence="7" key="1">
    <citation type="journal article" date="2019" name="Int. J. Syst. Evol. Microbiol.">
        <title>The Global Catalogue of Microorganisms (GCM) 10K type strain sequencing project: providing services to taxonomists for standard genome sequencing and annotation.</title>
        <authorList>
            <consortium name="The Broad Institute Genomics Platform"/>
            <consortium name="The Broad Institute Genome Sequencing Center for Infectious Disease"/>
            <person name="Wu L."/>
            <person name="Ma J."/>
        </authorList>
    </citation>
    <scope>NUCLEOTIDE SEQUENCE [LARGE SCALE GENOMIC DNA]</scope>
    <source>
        <strain evidence="7">CGMCC 1.15474</strain>
    </source>
</reference>
<comment type="similarity">
    <text evidence="5">Belongs to the pyruvate, phosphate/water dikinase regulatory protein family. PDRP subfamily.</text>
</comment>
<gene>
    <name evidence="6" type="ORF">ACFSKK_13675</name>
</gene>
<keyword evidence="7" id="KW-1185">Reference proteome</keyword>
<dbReference type="EC" id="2.7.4.27" evidence="5"/>
<comment type="caution">
    <text evidence="6">The sequence shown here is derived from an EMBL/GenBank/DDBJ whole genome shotgun (WGS) entry which is preliminary data.</text>
</comment>
<dbReference type="RefSeq" id="WP_247346104.1">
    <property type="nucleotide sequence ID" value="NZ_CP095550.1"/>
</dbReference>
<dbReference type="EC" id="2.7.11.32" evidence="5"/>
<evidence type="ECO:0000256" key="4">
    <source>
        <dbReference type="ARBA" id="ARBA00022777"/>
    </source>
</evidence>
<keyword evidence="6" id="KW-0670">Pyruvate</keyword>
<dbReference type="HAMAP" id="MF_00921">
    <property type="entry name" value="PDRP"/>
    <property type="match status" value="1"/>
</dbReference>
<dbReference type="EMBL" id="JBHUIK010000003">
    <property type="protein sequence ID" value="MFD2214734.1"/>
    <property type="molecule type" value="Genomic_DNA"/>
</dbReference>
<comment type="catalytic activity">
    <reaction evidence="5">
        <text>N(tele)-phospho-L-histidyl/O-phospho-L-threonyl-[pyruvate, phosphate dikinase] + phosphate + H(+) = N(tele)-phospho-L-histidyl/L-threonyl-[pyruvate, phosphate dikinase] + diphosphate</text>
        <dbReference type="Rhea" id="RHEA:43696"/>
        <dbReference type="Rhea" id="RHEA-COMP:10650"/>
        <dbReference type="Rhea" id="RHEA-COMP:10651"/>
        <dbReference type="ChEBI" id="CHEBI:15378"/>
        <dbReference type="ChEBI" id="CHEBI:30013"/>
        <dbReference type="ChEBI" id="CHEBI:33019"/>
        <dbReference type="ChEBI" id="CHEBI:43474"/>
        <dbReference type="ChEBI" id="CHEBI:61977"/>
        <dbReference type="ChEBI" id="CHEBI:83586"/>
        <dbReference type="EC" id="2.7.4.27"/>
    </reaction>
</comment>
<evidence type="ECO:0000256" key="2">
    <source>
        <dbReference type="ARBA" id="ARBA00022679"/>
    </source>
</evidence>
<dbReference type="InterPro" id="IPR026565">
    <property type="entry name" value="PPDK_reg"/>
</dbReference>
<evidence type="ECO:0000313" key="7">
    <source>
        <dbReference type="Proteomes" id="UP001597318"/>
    </source>
</evidence>
<dbReference type="GO" id="GO:0016740">
    <property type="term" value="F:transferase activity"/>
    <property type="evidence" value="ECO:0007669"/>
    <property type="project" value="UniProtKB-KW"/>
</dbReference>
<evidence type="ECO:0000313" key="6">
    <source>
        <dbReference type="EMBL" id="MFD2214734.1"/>
    </source>
</evidence>
<comment type="catalytic activity">
    <reaction evidence="5">
        <text>N(tele)-phospho-L-histidyl/L-threonyl-[pyruvate, phosphate dikinase] + ADP = N(tele)-phospho-L-histidyl/O-phospho-L-threonyl-[pyruvate, phosphate dikinase] + AMP + H(+)</text>
        <dbReference type="Rhea" id="RHEA:43692"/>
        <dbReference type="Rhea" id="RHEA-COMP:10650"/>
        <dbReference type="Rhea" id="RHEA-COMP:10651"/>
        <dbReference type="ChEBI" id="CHEBI:15378"/>
        <dbReference type="ChEBI" id="CHEBI:30013"/>
        <dbReference type="ChEBI" id="CHEBI:61977"/>
        <dbReference type="ChEBI" id="CHEBI:83586"/>
        <dbReference type="ChEBI" id="CHEBI:456215"/>
        <dbReference type="ChEBI" id="CHEBI:456216"/>
        <dbReference type="EC" id="2.7.11.32"/>
    </reaction>
</comment>
<evidence type="ECO:0000256" key="1">
    <source>
        <dbReference type="ARBA" id="ARBA00022527"/>
    </source>
</evidence>
<keyword evidence="3 5" id="KW-0547">Nucleotide-binding</keyword>
<sequence length="274" mass="30859">MYEKEIVYVLSDSVSDTAELLVKTVAAQFIGTEFNIKTISYIENKEEINDLIALAKLSNAIIAYALFTPLFKKHLDDKANEEDVMVIDLIGPLLETFATKLNKQPVQKPSIIEGPDNSYFRRIEAIEFAVQYDDGKDMRGIKEADIVLIGVSRTLKTPLSMYLAHKMVKVANIPLVPEVSPPEELFKLSEGKCIGLTMSPEKLREIRVERLKHLGLSPDSSYAKIERIKEELQYAEKIMDNIGCPIMDFSTMAIEEAAEWIISSMSHQVEIISS</sequence>
<protein>
    <recommendedName>
        <fullName evidence="5">Putative pyruvate, phosphate dikinase regulatory protein</fullName>
        <shortName evidence="5">PPDK regulatory protein</shortName>
        <ecNumber evidence="5">2.7.11.32</ecNumber>
        <ecNumber evidence="5">2.7.4.27</ecNumber>
    </recommendedName>
</protein>
<comment type="function">
    <text evidence="5">Bifunctional serine/threonine kinase and phosphorylase involved in the regulation of the pyruvate, phosphate dikinase (PPDK) by catalyzing its phosphorylation/dephosphorylation.</text>
</comment>
<dbReference type="PANTHER" id="PTHR31756:SF3">
    <property type="entry name" value="PYRUVATE, PHOSPHATE DIKINASE REGULATORY PROTEIN 1, CHLOROPLASTIC"/>
    <property type="match status" value="1"/>
</dbReference>
<dbReference type="PANTHER" id="PTHR31756">
    <property type="entry name" value="PYRUVATE, PHOSPHATE DIKINASE REGULATORY PROTEIN 1, CHLOROPLASTIC"/>
    <property type="match status" value="1"/>
</dbReference>
<organism evidence="6 7">
    <name type="scientific">Metabacillus endolithicus</name>
    <dbReference type="NCBI Taxonomy" id="1535204"/>
    <lineage>
        <taxon>Bacteria</taxon>
        <taxon>Bacillati</taxon>
        <taxon>Bacillota</taxon>
        <taxon>Bacilli</taxon>
        <taxon>Bacillales</taxon>
        <taxon>Bacillaceae</taxon>
        <taxon>Metabacillus</taxon>
    </lineage>
</organism>
<comment type="caution">
    <text evidence="5">Lacks conserved residue(s) required for the propagation of feature annotation.</text>
</comment>
<evidence type="ECO:0000256" key="3">
    <source>
        <dbReference type="ARBA" id="ARBA00022741"/>
    </source>
</evidence>